<evidence type="ECO:0000313" key="4">
    <source>
        <dbReference type="WBParaSite" id="TTAC_0001106701-mRNA-1"/>
    </source>
</evidence>
<dbReference type="Proteomes" id="UP000274429">
    <property type="component" value="Unassembled WGS sequence"/>
</dbReference>
<dbReference type="SMART" id="SM00198">
    <property type="entry name" value="SCP"/>
    <property type="match status" value="1"/>
</dbReference>
<dbReference type="WBParaSite" id="TTAC_0001106701-mRNA-1">
    <property type="protein sequence ID" value="TTAC_0001106701-mRNA-1"/>
    <property type="gene ID" value="TTAC_0001106701"/>
</dbReference>
<evidence type="ECO:0000259" key="1">
    <source>
        <dbReference type="SMART" id="SM00198"/>
    </source>
</evidence>
<evidence type="ECO:0000313" key="3">
    <source>
        <dbReference type="Proteomes" id="UP000274429"/>
    </source>
</evidence>
<dbReference type="Gene3D" id="3.40.33.10">
    <property type="entry name" value="CAP"/>
    <property type="match status" value="1"/>
</dbReference>
<reference evidence="4" key="1">
    <citation type="submission" date="2017-02" db="UniProtKB">
        <authorList>
            <consortium name="WormBaseParasite"/>
        </authorList>
    </citation>
    <scope>IDENTIFICATION</scope>
</reference>
<feature type="domain" description="SCP" evidence="1">
    <location>
        <begin position="1"/>
        <end position="116"/>
    </location>
</feature>
<dbReference type="InterPro" id="IPR035940">
    <property type="entry name" value="CAP_sf"/>
</dbReference>
<evidence type="ECO:0000313" key="2">
    <source>
        <dbReference type="EMBL" id="VDM36030.1"/>
    </source>
</evidence>
<gene>
    <name evidence="2" type="ORF">TTAC_LOCUS11050</name>
</gene>
<dbReference type="AlphaFoldDB" id="A0A0R3XBZ0"/>
<dbReference type="InterPro" id="IPR001283">
    <property type="entry name" value="CRISP-related"/>
</dbReference>
<dbReference type="EMBL" id="UYWX01022809">
    <property type="protein sequence ID" value="VDM36030.1"/>
    <property type="molecule type" value="Genomic_DNA"/>
</dbReference>
<dbReference type="Pfam" id="PF00188">
    <property type="entry name" value="CAP"/>
    <property type="match status" value="1"/>
</dbReference>
<reference evidence="2 3" key="2">
    <citation type="submission" date="2018-11" db="EMBL/GenBank/DDBJ databases">
        <authorList>
            <consortium name="Pathogen Informatics"/>
        </authorList>
    </citation>
    <scope>NUCLEOTIDE SEQUENCE [LARGE SCALE GENOMIC DNA]</scope>
</reference>
<accession>A0A0R3XBZ0</accession>
<name>A0A0R3XBZ0_HYDTA</name>
<dbReference type="OrthoDB" id="674273at2759"/>
<proteinExistence type="predicted"/>
<dbReference type="InterPro" id="IPR014044">
    <property type="entry name" value="CAP_dom"/>
</dbReference>
<dbReference type="PRINTS" id="PR00837">
    <property type="entry name" value="V5TPXLIKE"/>
</dbReference>
<organism evidence="4">
    <name type="scientific">Hydatigena taeniaeformis</name>
    <name type="common">Feline tapeworm</name>
    <name type="synonym">Taenia taeniaeformis</name>
    <dbReference type="NCBI Taxonomy" id="6205"/>
    <lineage>
        <taxon>Eukaryota</taxon>
        <taxon>Metazoa</taxon>
        <taxon>Spiralia</taxon>
        <taxon>Lophotrochozoa</taxon>
        <taxon>Platyhelminthes</taxon>
        <taxon>Cestoda</taxon>
        <taxon>Eucestoda</taxon>
        <taxon>Cyclophyllidea</taxon>
        <taxon>Taeniidae</taxon>
        <taxon>Hydatigera</taxon>
    </lineage>
</organism>
<sequence length="178" mass="20008">MTLERLAQSWASQCLFKAPDPSLCPLYSNVGYNIALASEYNPSLSEYVCQWLREARFYNFSANTCRNVCSHYKQIVWASSARLGCAVHQCDGLNPEWPDPQYLTVCLYKPAGNEGDQRPYEFGLSCNGCPTGCSCRRNQCAKDFTMADLYPTSVLQNANDRSVPLCLPPKSFSKIKFL</sequence>
<dbReference type="PANTHER" id="PTHR10334">
    <property type="entry name" value="CYSTEINE-RICH SECRETORY PROTEIN-RELATED"/>
    <property type="match status" value="1"/>
</dbReference>
<keyword evidence="3" id="KW-1185">Reference proteome</keyword>
<dbReference type="SUPFAM" id="SSF55797">
    <property type="entry name" value="PR-1-like"/>
    <property type="match status" value="1"/>
</dbReference>
<protein>
    <submittedName>
        <fullName evidence="4">SCP domain-containing protein</fullName>
    </submittedName>
</protein>